<evidence type="ECO:0000313" key="2">
    <source>
        <dbReference type="Proteomes" id="UP000076761"/>
    </source>
</evidence>
<evidence type="ECO:0000313" key="1">
    <source>
        <dbReference type="EMBL" id="KZT21039.1"/>
    </source>
</evidence>
<proteinExistence type="predicted"/>
<reference evidence="1 2" key="1">
    <citation type="journal article" date="2016" name="Mol. Biol. Evol.">
        <title>Comparative Genomics of Early-Diverging Mushroom-Forming Fungi Provides Insights into the Origins of Lignocellulose Decay Capabilities.</title>
        <authorList>
            <person name="Nagy L.G."/>
            <person name="Riley R."/>
            <person name="Tritt A."/>
            <person name="Adam C."/>
            <person name="Daum C."/>
            <person name="Floudas D."/>
            <person name="Sun H."/>
            <person name="Yadav J.S."/>
            <person name="Pangilinan J."/>
            <person name="Larsson K.H."/>
            <person name="Matsuura K."/>
            <person name="Barry K."/>
            <person name="Labutti K."/>
            <person name="Kuo R."/>
            <person name="Ohm R.A."/>
            <person name="Bhattacharya S.S."/>
            <person name="Shirouzu T."/>
            <person name="Yoshinaga Y."/>
            <person name="Martin F.M."/>
            <person name="Grigoriev I.V."/>
            <person name="Hibbett D.S."/>
        </authorList>
    </citation>
    <scope>NUCLEOTIDE SEQUENCE [LARGE SCALE GENOMIC DNA]</scope>
    <source>
        <strain evidence="1 2">HHB14362 ss-1</strain>
    </source>
</reference>
<dbReference type="OrthoDB" id="3329522at2759"/>
<keyword evidence="2" id="KW-1185">Reference proteome</keyword>
<protein>
    <submittedName>
        <fullName evidence="1">Uncharacterized protein</fullName>
    </submittedName>
</protein>
<sequence length="162" mass="18039">MSYVFPFLSMFPTFQSVLSRATVSSFITQGLLSVLPDVQDLFSEVSMVASLVSEIYVSARAAMLNRVHLTPSSCICPTQTNKTIASAQVLLETVAEDCTDECPASALPASQSADVLDIVECIGREHRIEKGKQKEEYRREYSRLCSRRTMDTWCTCSHYPPI</sequence>
<dbReference type="AlphaFoldDB" id="A0A165PH79"/>
<dbReference type="Proteomes" id="UP000076761">
    <property type="component" value="Unassembled WGS sequence"/>
</dbReference>
<gene>
    <name evidence="1" type="ORF">NEOLEDRAFT_797632</name>
</gene>
<accession>A0A165PH79</accession>
<organism evidence="1 2">
    <name type="scientific">Neolentinus lepideus HHB14362 ss-1</name>
    <dbReference type="NCBI Taxonomy" id="1314782"/>
    <lineage>
        <taxon>Eukaryota</taxon>
        <taxon>Fungi</taxon>
        <taxon>Dikarya</taxon>
        <taxon>Basidiomycota</taxon>
        <taxon>Agaricomycotina</taxon>
        <taxon>Agaricomycetes</taxon>
        <taxon>Gloeophyllales</taxon>
        <taxon>Gloeophyllaceae</taxon>
        <taxon>Neolentinus</taxon>
    </lineage>
</organism>
<dbReference type="EMBL" id="KV425611">
    <property type="protein sequence ID" value="KZT21039.1"/>
    <property type="molecule type" value="Genomic_DNA"/>
</dbReference>
<dbReference type="InParanoid" id="A0A165PH79"/>
<name>A0A165PH79_9AGAM</name>